<organism evidence="1 2">
    <name type="scientific">Scutellospora calospora</name>
    <dbReference type="NCBI Taxonomy" id="85575"/>
    <lineage>
        <taxon>Eukaryota</taxon>
        <taxon>Fungi</taxon>
        <taxon>Fungi incertae sedis</taxon>
        <taxon>Mucoromycota</taxon>
        <taxon>Glomeromycotina</taxon>
        <taxon>Glomeromycetes</taxon>
        <taxon>Diversisporales</taxon>
        <taxon>Gigasporaceae</taxon>
        <taxon>Scutellospora</taxon>
    </lineage>
</organism>
<name>A0ACA9P9G7_9GLOM</name>
<dbReference type="Proteomes" id="UP000789860">
    <property type="component" value="Unassembled WGS sequence"/>
</dbReference>
<proteinExistence type="predicted"/>
<sequence length="183" mass="21122">NKQEYHTLYPDIHRCQFSHKWVDKYIEEQQSFLSFILYRQSEHNYSLNLIGNMDETPIAFNIPNQTTVEESEKKTISILTTGYERTCFTVTLACLADGTKLPPFIIFKLVNVPRERFPNGHRQANLGSNPRSLLVLDAFAGHKTDLVKRRIRERNTDIAVILNGLTSHLQPLDMSLNKSFKAK</sequence>
<feature type="non-terminal residue" evidence="1">
    <location>
        <position position="183"/>
    </location>
</feature>
<evidence type="ECO:0000313" key="2">
    <source>
        <dbReference type="Proteomes" id="UP000789860"/>
    </source>
</evidence>
<reference evidence="1" key="1">
    <citation type="submission" date="2021-06" db="EMBL/GenBank/DDBJ databases">
        <authorList>
            <person name="Kallberg Y."/>
            <person name="Tangrot J."/>
            <person name="Rosling A."/>
        </authorList>
    </citation>
    <scope>NUCLEOTIDE SEQUENCE</scope>
    <source>
        <strain evidence="1">AU212A</strain>
    </source>
</reference>
<evidence type="ECO:0000313" key="1">
    <source>
        <dbReference type="EMBL" id="CAG8698761.1"/>
    </source>
</evidence>
<gene>
    <name evidence="1" type="ORF">SCALOS_LOCUS10416</name>
</gene>
<accession>A0ACA9P9G7</accession>
<protein>
    <submittedName>
        <fullName evidence="1">9817_t:CDS:1</fullName>
    </submittedName>
</protein>
<feature type="non-terminal residue" evidence="1">
    <location>
        <position position="1"/>
    </location>
</feature>
<keyword evidence="2" id="KW-1185">Reference proteome</keyword>
<dbReference type="EMBL" id="CAJVPM010038666">
    <property type="protein sequence ID" value="CAG8698761.1"/>
    <property type="molecule type" value="Genomic_DNA"/>
</dbReference>
<comment type="caution">
    <text evidence="1">The sequence shown here is derived from an EMBL/GenBank/DDBJ whole genome shotgun (WGS) entry which is preliminary data.</text>
</comment>